<gene>
    <name evidence="3" type="ORF">SPF06_13330</name>
</gene>
<protein>
    <submittedName>
        <fullName evidence="3">Uncharacterized protein</fullName>
    </submittedName>
</protein>
<feature type="region of interest" description="Disordered" evidence="1">
    <location>
        <begin position="99"/>
        <end position="164"/>
    </location>
</feature>
<feature type="compositionally biased region" description="Basic and acidic residues" evidence="1">
    <location>
        <begin position="125"/>
        <end position="140"/>
    </location>
</feature>
<dbReference type="Proteomes" id="UP001304769">
    <property type="component" value="Unassembled WGS sequence"/>
</dbReference>
<evidence type="ECO:0000313" key="4">
    <source>
        <dbReference type="Proteomes" id="UP001304769"/>
    </source>
</evidence>
<evidence type="ECO:0000313" key="3">
    <source>
        <dbReference type="EMBL" id="MEA5455710.1"/>
    </source>
</evidence>
<accession>A0ABU5T7T9</accession>
<feature type="transmembrane region" description="Helical" evidence="2">
    <location>
        <begin position="12"/>
        <end position="39"/>
    </location>
</feature>
<keyword evidence="2" id="KW-1133">Transmembrane helix</keyword>
<dbReference type="EMBL" id="JAYGGQ010000010">
    <property type="protein sequence ID" value="MEA5455710.1"/>
    <property type="molecule type" value="Genomic_DNA"/>
</dbReference>
<keyword evidence="2" id="KW-0812">Transmembrane</keyword>
<keyword evidence="2" id="KW-0472">Membrane</keyword>
<dbReference type="RefSeq" id="WP_323279591.1">
    <property type="nucleotide sequence ID" value="NZ_JAYGGQ010000010.1"/>
</dbReference>
<organism evidence="3 4">
    <name type="scientific">Sinomonas terricola</name>
    <dbReference type="NCBI Taxonomy" id="3110330"/>
    <lineage>
        <taxon>Bacteria</taxon>
        <taxon>Bacillati</taxon>
        <taxon>Actinomycetota</taxon>
        <taxon>Actinomycetes</taxon>
        <taxon>Micrococcales</taxon>
        <taxon>Micrococcaceae</taxon>
        <taxon>Sinomonas</taxon>
    </lineage>
</organism>
<proteinExistence type="predicted"/>
<name>A0ABU5T7T9_9MICC</name>
<keyword evidence="4" id="KW-1185">Reference proteome</keyword>
<evidence type="ECO:0000256" key="1">
    <source>
        <dbReference type="SAM" id="MobiDB-lite"/>
    </source>
</evidence>
<comment type="caution">
    <text evidence="3">The sequence shown here is derived from an EMBL/GenBank/DDBJ whole genome shotgun (WGS) entry which is preliminary data.</text>
</comment>
<evidence type="ECO:0000256" key="2">
    <source>
        <dbReference type="SAM" id="Phobius"/>
    </source>
</evidence>
<sequence length="164" mass="17158">MDDGLLVTNLVYFGTLVIGGVMLVVVAFALLGTMFMAGVAQIGALLVRLGVKLGARLFVYRPEQTTTAPDRMEDHVRNAVVAKADAIIAEARTGQIRAAQVRAAQEASAEAPDDEAPDDAAPGAERSEEPPAAKPAKSEKPSLTLAYSDRTGPFTSPQPLVKAG</sequence>
<feature type="compositionally biased region" description="Low complexity" evidence="1">
    <location>
        <begin position="99"/>
        <end position="110"/>
    </location>
</feature>
<reference evidence="3 4" key="1">
    <citation type="submission" date="2023-12" db="EMBL/GenBank/DDBJ databases">
        <title>Sinomonas terricola sp. nov, isolated from litchi orchard soil in Guangdong, PR China.</title>
        <authorList>
            <person name="Jiaxin W."/>
            <person name="Yang Z."/>
            <person name="Honghui Z."/>
        </authorList>
    </citation>
    <scope>NUCLEOTIDE SEQUENCE [LARGE SCALE GENOMIC DNA]</scope>
    <source>
        <strain evidence="3 4">JGH33</strain>
    </source>
</reference>